<gene>
    <name evidence="5" type="ORF">QVE165_LOCUS41622</name>
</gene>
<dbReference type="GO" id="GO:0045842">
    <property type="term" value="P:positive regulation of mitotic metaphase/anaphase transition"/>
    <property type="evidence" value="ECO:0007669"/>
    <property type="project" value="TreeGrafter"/>
</dbReference>
<organism evidence="5 6">
    <name type="scientific">Adineta steineri</name>
    <dbReference type="NCBI Taxonomy" id="433720"/>
    <lineage>
        <taxon>Eukaryota</taxon>
        <taxon>Metazoa</taxon>
        <taxon>Spiralia</taxon>
        <taxon>Gnathifera</taxon>
        <taxon>Rotifera</taxon>
        <taxon>Eurotatoria</taxon>
        <taxon>Bdelloidea</taxon>
        <taxon>Adinetida</taxon>
        <taxon>Adinetidae</taxon>
        <taxon>Adineta</taxon>
    </lineage>
</organism>
<evidence type="ECO:0000256" key="1">
    <source>
        <dbReference type="ARBA" id="ARBA00022803"/>
    </source>
</evidence>
<feature type="compositionally biased region" description="Basic and acidic residues" evidence="3">
    <location>
        <begin position="28"/>
        <end position="41"/>
    </location>
</feature>
<evidence type="ECO:0000256" key="2">
    <source>
        <dbReference type="PROSITE-ProRule" id="PRU00339"/>
    </source>
</evidence>
<dbReference type="InterPro" id="IPR011990">
    <property type="entry name" value="TPR-like_helical_dom_sf"/>
</dbReference>
<keyword evidence="4" id="KW-0812">Transmembrane</keyword>
<dbReference type="PANTHER" id="PTHR12558">
    <property type="entry name" value="CELL DIVISION CYCLE 16,23,27"/>
    <property type="match status" value="1"/>
</dbReference>
<dbReference type="SMART" id="SM00028">
    <property type="entry name" value="TPR"/>
    <property type="match status" value="5"/>
</dbReference>
<dbReference type="InterPro" id="IPR019734">
    <property type="entry name" value="TPR_rpt"/>
</dbReference>
<dbReference type="OrthoDB" id="308440at2759"/>
<evidence type="ECO:0000256" key="3">
    <source>
        <dbReference type="SAM" id="MobiDB-lite"/>
    </source>
</evidence>
<proteinExistence type="predicted"/>
<feature type="repeat" description="TPR" evidence="2">
    <location>
        <begin position="560"/>
        <end position="593"/>
    </location>
</feature>
<dbReference type="GO" id="GO:0051301">
    <property type="term" value="P:cell division"/>
    <property type="evidence" value="ECO:0007669"/>
    <property type="project" value="TreeGrafter"/>
</dbReference>
<evidence type="ECO:0000313" key="5">
    <source>
        <dbReference type="EMBL" id="CAF1471494.1"/>
    </source>
</evidence>
<evidence type="ECO:0000313" key="6">
    <source>
        <dbReference type="Proteomes" id="UP000663832"/>
    </source>
</evidence>
<feature type="region of interest" description="Disordered" evidence="3">
    <location>
        <begin position="1"/>
        <end position="41"/>
    </location>
</feature>
<name>A0A815R3L9_9BILA</name>
<dbReference type="AlphaFoldDB" id="A0A815R3L9"/>
<dbReference type="SUPFAM" id="SSF48452">
    <property type="entry name" value="TPR-like"/>
    <property type="match status" value="2"/>
</dbReference>
<feature type="transmembrane region" description="Helical" evidence="4">
    <location>
        <begin position="317"/>
        <end position="335"/>
    </location>
</feature>
<dbReference type="GO" id="GO:0005680">
    <property type="term" value="C:anaphase-promoting complex"/>
    <property type="evidence" value="ECO:0007669"/>
    <property type="project" value="TreeGrafter"/>
</dbReference>
<comment type="caution">
    <text evidence="5">The sequence shown here is derived from an EMBL/GenBank/DDBJ whole genome shotgun (WGS) entry which is preliminary data.</text>
</comment>
<accession>A0A815R3L9</accession>
<keyword evidence="6" id="KW-1185">Reference proteome</keyword>
<protein>
    <submittedName>
        <fullName evidence="5">Uncharacterized protein</fullName>
    </submittedName>
</protein>
<dbReference type="PANTHER" id="PTHR12558:SF36">
    <property type="entry name" value="ANAPHASE-PROMOTING COMPLEX SUBUNIT 7"/>
    <property type="match status" value="1"/>
</dbReference>
<dbReference type="Pfam" id="PF13174">
    <property type="entry name" value="TPR_6"/>
    <property type="match status" value="1"/>
</dbReference>
<keyword evidence="4" id="KW-1133">Transmembrane helix</keyword>
<dbReference type="EMBL" id="CAJNOM010000499">
    <property type="protein sequence ID" value="CAF1471494.1"/>
    <property type="molecule type" value="Genomic_DNA"/>
</dbReference>
<dbReference type="PROSITE" id="PS50005">
    <property type="entry name" value="TPR"/>
    <property type="match status" value="1"/>
</dbReference>
<sequence length="878" mass="100128">MTWNSSCSIASDDENSRHSFLSDCDSEFDLRPPPRYPAEKRTYPTLNKQSVNRIEPPLTRSRAKAMKTPVNISEPLPKQRRQSGLRRSFDTFTEMATTLTNSLNNNSILFPKQESSTSSTDRVLNSPLDGVNILADRFESCSLDEGKLSKNCLWPSRETNSHYTRPINSLPLTNTFGATPFSTLNNTTLFAQSSTSSIFGHQQAQLWSRFRFAASSLRDNLWSEQTDLTLQQVPSNIFTSNQHNSFHFTDQSSMLIPPQTVPIRSTNFPNKTLSSPSLIEQSSASLWQRKATSTTDSIPCTIIKEEVNSRQTSISKLLFTFTIFIIGLTLGYFLTNTLPPNLVWQIFLDECGKEYLTNEQRLIVYRCLSDATWLLHEYNLAESYLKKTLHTYKQIEKNDKNTTEPDWVIESKYRQHICLLKLNRSKEALTILESIPFHQRSAKINLALGQCYQKVGGSNPEAINAFRECLKQNPNTFSAYTSLLALGVKLNDLLHTHPSAASIHHENQAQQPTPITISPLVRQTWYRTLLQADACSVNREFSEASRLYQQIDAQYLPQSTYVLCQLGYTQYLNGDYGQALHSLQRAQQIDPLLLKRMDILAFLTYSECKDNSLEKLVNHFMSLGDQHSETWIAIGYYWLKRMNKPTRTVYLAQKAYALDNTKIQALLLKGLALFKLKRYSDSLVHYKEVVRLVPYCFEGYKGVVDGYLATSRLSDANMFITNAVRTNLKENVRAYTLCGQVLAKEASSLDKARVYLEKALSLNSKYTDAIISLAEVYGQLKQQQKSIDLLKEHMQTNNDPRIRQLLIESLMKSGSNEEMLQQVVRNFPTCHFERLEREMNDDSSLDGGRFDTGNMGDLDRMGDDVMNYSGEHYSDDDL</sequence>
<reference evidence="5" key="1">
    <citation type="submission" date="2021-02" db="EMBL/GenBank/DDBJ databases">
        <authorList>
            <person name="Nowell W R."/>
        </authorList>
    </citation>
    <scope>NUCLEOTIDE SEQUENCE</scope>
</reference>
<dbReference type="Gene3D" id="1.25.40.10">
    <property type="entry name" value="Tetratricopeptide repeat domain"/>
    <property type="match status" value="1"/>
</dbReference>
<dbReference type="GO" id="GO:0016567">
    <property type="term" value="P:protein ubiquitination"/>
    <property type="evidence" value="ECO:0007669"/>
    <property type="project" value="TreeGrafter"/>
</dbReference>
<keyword evidence="1 2" id="KW-0802">TPR repeat</keyword>
<keyword evidence="4" id="KW-0472">Membrane</keyword>
<dbReference type="Proteomes" id="UP000663832">
    <property type="component" value="Unassembled WGS sequence"/>
</dbReference>
<evidence type="ECO:0000256" key="4">
    <source>
        <dbReference type="SAM" id="Phobius"/>
    </source>
</evidence>